<dbReference type="KEGG" id="tpol:Mal48_16820"/>
<sequence>MRGILDTIARDCVILANIGFSSGVRLLSTLKSLFLLIAESLQELVHCEFLHNSILNDTKITEAAS</sequence>
<proteinExistence type="predicted"/>
<protein>
    <submittedName>
        <fullName evidence="1">Uncharacterized protein</fullName>
    </submittedName>
</protein>
<dbReference type="EMBL" id="CP036267">
    <property type="protein sequence ID" value="QDT32436.1"/>
    <property type="molecule type" value="Genomic_DNA"/>
</dbReference>
<evidence type="ECO:0000313" key="1">
    <source>
        <dbReference type="EMBL" id="QDT32436.1"/>
    </source>
</evidence>
<dbReference type="AlphaFoldDB" id="A0A517QLD2"/>
<dbReference type="Proteomes" id="UP000315724">
    <property type="component" value="Chromosome"/>
</dbReference>
<organism evidence="1 2">
    <name type="scientific">Thalassoglobus polymorphus</name>
    <dbReference type="NCBI Taxonomy" id="2527994"/>
    <lineage>
        <taxon>Bacteria</taxon>
        <taxon>Pseudomonadati</taxon>
        <taxon>Planctomycetota</taxon>
        <taxon>Planctomycetia</taxon>
        <taxon>Planctomycetales</taxon>
        <taxon>Planctomycetaceae</taxon>
        <taxon>Thalassoglobus</taxon>
    </lineage>
</organism>
<reference evidence="1 2" key="1">
    <citation type="submission" date="2019-02" db="EMBL/GenBank/DDBJ databases">
        <title>Deep-cultivation of Planctomycetes and their phenomic and genomic characterization uncovers novel biology.</title>
        <authorList>
            <person name="Wiegand S."/>
            <person name="Jogler M."/>
            <person name="Boedeker C."/>
            <person name="Pinto D."/>
            <person name="Vollmers J."/>
            <person name="Rivas-Marin E."/>
            <person name="Kohn T."/>
            <person name="Peeters S.H."/>
            <person name="Heuer A."/>
            <person name="Rast P."/>
            <person name="Oberbeckmann S."/>
            <person name="Bunk B."/>
            <person name="Jeske O."/>
            <person name="Meyerdierks A."/>
            <person name="Storesund J.E."/>
            <person name="Kallscheuer N."/>
            <person name="Luecker S."/>
            <person name="Lage O.M."/>
            <person name="Pohl T."/>
            <person name="Merkel B.J."/>
            <person name="Hornburger P."/>
            <person name="Mueller R.-W."/>
            <person name="Bruemmer F."/>
            <person name="Labrenz M."/>
            <person name="Spormann A.M."/>
            <person name="Op den Camp H."/>
            <person name="Overmann J."/>
            <person name="Amann R."/>
            <person name="Jetten M.S.M."/>
            <person name="Mascher T."/>
            <person name="Medema M.H."/>
            <person name="Devos D.P."/>
            <person name="Kaster A.-K."/>
            <person name="Ovreas L."/>
            <person name="Rohde M."/>
            <person name="Galperin M.Y."/>
            <person name="Jogler C."/>
        </authorList>
    </citation>
    <scope>NUCLEOTIDE SEQUENCE [LARGE SCALE GENOMIC DNA]</scope>
    <source>
        <strain evidence="1 2">Mal48</strain>
    </source>
</reference>
<evidence type="ECO:0000313" key="2">
    <source>
        <dbReference type="Proteomes" id="UP000315724"/>
    </source>
</evidence>
<gene>
    <name evidence="1" type="ORF">Mal48_16820</name>
</gene>
<accession>A0A517QLD2</accession>
<name>A0A517QLD2_9PLAN</name>
<keyword evidence="2" id="KW-1185">Reference proteome</keyword>